<dbReference type="Pfam" id="PF09242">
    <property type="entry name" value="FCSD-flav_bind"/>
    <property type="match status" value="1"/>
</dbReference>
<accession>Q07M29</accession>
<keyword evidence="2" id="KW-0274">FAD</keyword>
<dbReference type="InterPro" id="IPR052541">
    <property type="entry name" value="SQRD"/>
</dbReference>
<dbReference type="PANTHER" id="PTHR43755">
    <property type="match status" value="1"/>
</dbReference>
<dbReference type="eggNOG" id="COG0446">
    <property type="taxonomic scope" value="Bacteria"/>
</dbReference>
<dbReference type="Gene3D" id="3.50.50.60">
    <property type="entry name" value="FAD/NAD(P)-binding domain"/>
    <property type="match status" value="2"/>
</dbReference>
<protein>
    <submittedName>
        <fullName evidence="6">Sulfide dehydrogenase (Flavoprotein)</fullName>
        <ecNumber evidence="6">1.-.-.-</ecNumber>
    </submittedName>
</protein>
<feature type="domain" description="Flavocytochrome c sulphide dehydrogenase flavin-binding" evidence="4">
    <location>
        <begin position="352"/>
        <end position="418"/>
    </location>
</feature>
<gene>
    <name evidence="6" type="ordered locus">RPE_3068</name>
</gene>
<feature type="domain" description="FAD/NAD(P)-binding" evidence="3">
    <location>
        <begin position="30"/>
        <end position="144"/>
    </location>
</feature>
<dbReference type="InterPro" id="IPR023753">
    <property type="entry name" value="FAD/NAD-binding_dom"/>
</dbReference>
<dbReference type="STRING" id="316055.RPE_3068"/>
<dbReference type="GO" id="GO:0016491">
    <property type="term" value="F:oxidoreductase activity"/>
    <property type="evidence" value="ECO:0007669"/>
    <property type="project" value="UniProtKB-KW"/>
</dbReference>
<dbReference type="Pfam" id="PF07992">
    <property type="entry name" value="Pyr_redox_2"/>
    <property type="match status" value="1"/>
</dbReference>
<dbReference type="FunFam" id="3.50.50.60:FF:000234">
    <property type="entry name" value="Flavocytochrome C sulfide dehydrogenase"/>
    <property type="match status" value="1"/>
</dbReference>
<dbReference type="InterPro" id="IPR049386">
    <property type="entry name" value="FCSD_central"/>
</dbReference>
<evidence type="ECO:0000256" key="2">
    <source>
        <dbReference type="ARBA" id="ARBA00022827"/>
    </source>
</evidence>
<evidence type="ECO:0000259" key="4">
    <source>
        <dbReference type="Pfam" id="PF09242"/>
    </source>
</evidence>
<dbReference type="OrthoDB" id="9802771at2"/>
<dbReference type="InterPro" id="IPR036188">
    <property type="entry name" value="FAD/NAD-bd_sf"/>
</dbReference>
<evidence type="ECO:0000259" key="5">
    <source>
        <dbReference type="Pfam" id="PF21706"/>
    </source>
</evidence>
<keyword evidence="6" id="KW-0560">Oxidoreductase</keyword>
<dbReference type="PROSITE" id="PS51318">
    <property type="entry name" value="TAT"/>
    <property type="match status" value="1"/>
</dbReference>
<dbReference type="HOGENOM" id="CLU_030742_0_0_5"/>
<dbReference type="GO" id="GO:0050660">
    <property type="term" value="F:flavin adenine dinucleotide binding"/>
    <property type="evidence" value="ECO:0007669"/>
    <property type="project" value="InterPro"/>
</dbReference>
<sequence length="419" mass="45021">MTISRRQFSGILAAGLVAMPGVLRAQAKPRLVVIGGGPGGATVAKYVARDSQGAIDVTMIEPLEYFTTCFHSNLVLGDFRSAESITHPYKLAAYGVKHVRQMAAAIDRDKKQVKLADGSVIPYDRLVVAPGIDIKFESVPGYSEAAAEIMPHAYKPGPQMQLLKKQLHALEDGSTIVMLAPPNPYRCPPGPYERVSCMAHVLKAKGHTKSKIVVIDPKEKFSKMALFQEGWQKYYPGMVEWMDPTMHGGVKSIDPKAMTVTTDFETIKASMVNVIPAQMAGKIARDAGLANQTGYCPIDPANMKSAIDPNIYVLGDAAIAGAMPKSAFAANSHAKVVAMAVRGELTGARTFPPRYANTCWSVIAKDDTVKIGGRYEPKDGAIGEAEGFVSKVGEDKGVRAQTAEENMGWYAGITADIFG</sequence>
<dbReference type="InterPro" id="IPR006311">
    <property type="entry name" value="TAT_signal"/>
</dbReference>
<dbReference type="KEGG" id="rpe:RPE_3068"/>
<evidence type="ECO:0000256" key="1">
    <source>
        <dbReference type="ARBA" id="ARBA00022630"/>
    </source>
</evidence>
<proteinExistence type="predicted"/>
<dbReference type="PANTHER" id="PTHR43755:SF1">
    <property type="entry name" value="FAD-DEPENDENT PYRIDINE NUCLEOTIDE-DISULPHIDE OXIDOREDUCTASE"/>
    <property type="match status" value="1"/>
</dbReference>
<dbReference type="InterPro" id="IPR037092">
    <property type="entry name" value="FlavoCytC_S_DH_flav-bd_sf"/>
</dbReference>
<dbReference type="SUPFAM" id="SSF51905">
    <property type="entry name" value="FAD/NAD(P)-binding domain"/>
    <property type="match status" value="2"/>
</dbReference>
<dbReference type="PRINTS" id="PR00368">
    <property type="entry name" value="FADPNR"/>
</dbReference>
<dbReference type="AlphaFoldDB" id="Q07M29"/>
<reference evidence="6" key="1">
    <citation type="submission" date="2006-09" db="EMBL/GenBank/DDBJ databases">
        <title>Complete sequence of Rhodopseudomonas palustris BisA53.</title>
        <authorList>
            <consortium name="US DOE Joint Genome Institute"/>
            <person name="Copeland A."/>
            <person name="Lucas S."/>
            <person name="Lapidus A."/>
            <person name="Barry K."/>
            <person name="Detter J.C."/>
            <person name="Glavina del Rio T."/>
            <person name="Hammon N."/>
            <person name="Israni S."/>
            <person name="Dalin E."/>
            <person name="Tice H."/>
            <person name="Pitluck S."/>
            <person name="Chain P."/>
            <person name="Malfatti S."/>
            <person name="Shin M."/>
            <person name="Vergez L."/>
            <person name="Schmutz J."/>
            <person name="Larimer F."/>
            <person name="Land M."/>
            <person name="Hauser L."/>
            <person name="Pelletier D.A."/>
            <person name="Kyrpides N."/>
            <person name="Kim E."/>
            <person name="Harwood C.S."/>
            <person name="Oda Y."/>
            <person name="Richardson P."/>
        </authorList>
    </citation>
    <scope>NUCLEOTIDE SEQUENCE [LARGE SCALE GENOMIC DNA]</scope>
    <source>
        <strain evidence="6">BisA53</strain>
    </source>
</reference>
<feature type="domain" description="Sulfide dehydrogenase [flavocytochrome c] flavoprotein chain central" evidence="5">
    <location>
        <begin position="161"/>
        <end position="276"/>
    </location>
</feature>
<evidence type="ECO:0000313" key="6">
    <source>
        <dbReference type="EMBL" id="ABJ07005.1"/>
    </source>
</evidence>
<dbReference type="EC" id="1.-.-.-" evidence="6"/>
<dbReference type="EMBL" id="CP000463">
    <property type="protein sequence ID" value="ABJ07005.1"/>
    <property type="molecule type" value="Genomic_DNA"/>
</dbReference>
<name>Q07M29_RHOP5</name>
<dbReference type="SUPFAM" id="SSF55424">
    <property type="entry name" value="FAD/NAD-linked reductases, dimerisation (C-terminal) domain"/>
    <property type="match status" value="1"/>
</dbReference>
<dbReference type="InterPro" id="IPR016156">
    <property type="entry name" value="FAD/NAD-linked_Rdtase_dimer_sf"/>
</dbReference>
<dbReference type="Pfam" id="PF21706">
    <property type="entry name" value="FCSD_central"/>
    <property type="match status" value="1"/>
</dbReference>
<dbReference type="Gene3D" id="3.90.760.10">
    <property type="entry name" value="Flavocytochrome c sulphide dehydrogenase, flavin-binding domain"/>
    <property type="match status" value="1"/>
</dbReference>
<organism evidence="6">
    <name type="scientific">Rhodopseudomonas palustris (strain BisA53)</name>
    <dbReference type="NCBI Taxonomy" id="316055"/>
    <lineage>
        <taxon>Bacteria</taxon>
        <taxon>Pseudomonadati</taxon>
        <taxon>Pseudomonadota</taxon>
        <taxon>Alphaproteobacteria</taxon>
        <taxon>Hyphomicrobiales</taxon>
        <taxon>Nitrobacteraceae</taxon>
        <taxon>Rhodopseudomonas</taxon>
    </lineage>
</organism>
<dbReference type="InterPro" id="IPR015323">
    <property type="entry name" value="FlavoCytC_S_DH_flav-bd"/>
</dbReference>
<evidence type="ECO:0000259" key="3">
    <source>
        <dbReference type="Pfam" id="PF07992"/>
    </source>
</evidence>
<keyword evidence="1" id="KW-0285">Flavoprotein</keyword>